<evidence type="ECO:0000313" key="1">
    <source>
        <dbReference type="EMBL" id="QBM86336.1"/>
    </source>
</evidence>
<accession>A0A4P6XJQ0</accession>
<dbReference type="EMBL" id="CP034456">
    <property type="protein sequence ID" value="QBM86336.1"/>
    <property type="molecule type" value="Genomic_DNA"/>
</dbReference>
<name>A0A4P6XJQ0_9ASCO</name>
<protein>
    <submittedName>
        <fullName evidence="1">Uncharacterized protein</fullName>
    </submittedName>
</protein>
<keyword evidence="2" id="KW-1185">Reference proteome</keyword>
<gene>
    <name evidence="1" type="ORF">METSCH_A09730</name>
</gene>
<reference evidence="2" key="1">
    <citation type="submission" date="2019-03" db="EMBL/GenBank/DDBJ databases">
        <title>Snf2 controls pulcherriminic acid biosynthesis and connects pigmentation and antifungal activity of the yeast Metschnikowia pulcherrima.</title>
        <authorList>
            <person name="Gore-Lloyd D."/>
            <person name="Sumann I."/>
            <person name="Brachmann A.O."/>
            <person name="Schneeberger K."/>
            <person name="Ortiz-Merino R.A."/>
            <person name="Moreno-Beltran M."/>
            <person name="Schlaefli M."/>
            <person name="Kirner P."/>
            <person name="Santos Kron A."/>
            <person name="Wolfe K.H."/>
            <person name="Piel J."/>
            <person name="Ahrens C.H."/>
            <person name="Henk D."/>
            <person name="Freimoser F.M."/>
        </authorList>
    </citation>
    <scope>NUCLEOTIDE SEQUENCE [LARGE SCALE GENOMIC DNA]</scope>
    <source>
        <strain evidence="2">APC 1.2</strain>
    </source>
</reference>
<dbReference type="Proteomes" id="UP000292447">
    <property type="component" value="Chromosome I"/>
</dbReference>
<sequence length="165" mass="19394">MYTFVPLCRVNENTFRVITMHFILANIQFHNSSKNRPNKVRLRTPRHIWATTFFLARRIFFLKVSLALALRVCMHSQQPFLSTHNADPPHSQTGTALHIPRDCKNGPRSSLLILGRLGEKRNKETKPSSIKYVHFSMLRIICQPYFQWKNRLLEKKNCFLDMQLA</sequence>
<dbReference type="AlphaFoldDB" id="A0A4P6XJQ0"/>
<evidence type="ECO:0000313" key="2">
    <source>
        <dbReference type="Proteomes" id="UP000292447"/>
    </source>
</evidence>
<proteinExistence type="predicted"/>
<organism evidence="1 2">
    <name type="scientific">Metschnikowia aff. pulcherrima</name>
    <dbReference type="NCBI Taxonomy" id="2163413"/>
    <lineage>
        <taxon>Eukaryota</taxon>
        <taxon>Fungi</taxon>
        <taxon>Dikarya</taxon>
        <taxon>Ascomycota</taxon>
        <taxon>Saccharomycotina</taxon>
        <taxon>Pichiomycetes</taxon>
        <taxon>Metschnikowiaceae</taxon>
        <taxon>Metschnikowia</taxon>
    </lineage>
</organism>